<dbReference type="EMBL" id="GL883091">
    <property type="protein sequence ID" value="EGG12225.1"/>
    <property type="molecule type" value="Genomic_DNA"/>
</dbReference>
<name>F4R5P7_MELLP</name>
<dbReference type="Pfam" id="PF00018">
    <property type="entry name" value="SH3_1"/>
    <property type="match status" value="2"/>
</dbReference>
<dbReference type="STRING" id="747676.F4R5P7"/>
<accession>F4R5P7</accession>
<dbReference type="InterPro" id="IPR001660">
    <property type="entry name" value="SAM"/>
</dbReference>
<evidence type="ECO:0000256" key="1">
    <source>
        <dbReference type="ARBA" id="ARBA00022443"/>
    </source>
</evidence>
<dbReference type="VEuPathDB" id="FungiDB:MELLADRAFT_102018"/>
<dbReference type="PROSITE" id="PS50105">
    <property type="entry name" value="SAM_DOMAIN"/>
    <property type="match status" value="1"/>
</dbReference>
<feature type="region of interest" description="Disordered" evidence="3">
    <location>
        <begin position="157"/>
        <end position="303"/>
    </location>
</feature>
<dbReference type="InterPro" id="IPR000159">
    <property type="entry name" value="RA_dom"/>
</dbReference>
<dbReference type="AlphaFoldDB" id="F4R5P7"/>
<feature type="domain" description="Ras-associating" evidence="6">
    <location>
        <begin position="304"/>
        <end position="379"/>
    </location>
</feature>
<proteinExistence type="predicted"/>
<evidence type="ECO:0000313" key="7">
    <source>
        <dbReference type="EMBL" id="EGG12225.1"/>
    </source>
</evidence>
<gene>
    <name evidence="7" type="ORF">MELLADRAFT_102018</name>
</gene>
<dbReference type="Proteomes" id="UP000001072">
    <property type="component" value="Unassembled WGS sequence"/>
</dbReference>
<feature type="region of interest" description="Disordered" evidence="3">
    <location>
        <begin position="557"/>
        <end position="596"/>
    </location>
</feature>
<dbReference type="SUPFAM" id="SSF47769">
    <property type="entry name" value="SAM/Pointed domain"/>
    <property type="match status" value="1"/>
</dbReference>
<reference evidence="8" key="1">
    <citation type="journal article" date="2011" name="Proc. Natl. Acad. Sci. U.S.A.">
        <title>Obligate biotrophy features unraveled by the genomic analysis of rust fungi.</title>
        <authorList>
            <person name="Duplessis S."/>
            <person name="Cuomo C.A."/>
            <person name="Lin Y.-C."/>
            <person name="Aerts A."/>
            <person name="Tisserant E."/>
            <person name="Veneault-Fourrey C."/>
            <person name="Joly D.L."/>
            <person name="Hacquard S."/>
            <person name="Amselem J."/>
            <person name="Cantarel B.L."/>
            <person name="Chiu R."/>
            <person name="Coutinho P.M."/>
            <person name="Feau N."/>
            <person name="Field M."/>
            <person name="Frey P."/>
            <person name="Gelhaye E."/>
            <person name="Goldberg J."/>
            <person name="Grabherr M.G."/>
            <person name="Kodira C.D."/>
            <person name="Kohler A."/>
            <person name="Kuees U."/>
            <person name="Lindquist E.A."/>
            <person name="Lucas S.M."/>
            <person name="Mago R."/>
            <person name="Mauceli E."/>
            <person name="Morin E."/>
            <person name="Murat C."/>
            <person name="Pangilinan J.L."/>
            <person name="Park R."/>
            <person name="Pearson M."/>
            <person name="Quesneville H."/>
            <person name="Rouhier N."/>
            <person name="Sakthikumar S."/>
            <person name="Salamov A.A."/>
            <person name="Schmutz J."/>
            <person name="Selles B."/>
            <person name="Shapiro H."/>
            <person name="Tanguay P."/>
            <person name="Tuskan G.A."/>
            <person name="Henrissat B."/>
            <person name="Van de Peer Y."/>
            <person name="Rouze P."/>
            <person name="Ellis J.G."/>
            <person name="Dodds P.N."/>
            <person name="Schein J.E."/>
            <person name="Zhong S."/>
            <person name="Hamelin R.C."/>
            <person name="Grigoriev I.V."/>
            <person name="Szabo L.J."/>
            <person name="Martin F."/>
        </authorList>
    </citation>
    <scope>NUCLEOTIDE SEQUENCE [LARGE SCALE GENOMIC DNA]</scope>
    <source>
        <strain evidence="8">98AG31 / pathotype 3-4-7</strain>
    </source>
</reference>
<keyword evidence="8" id="KW-1185">Reference proteome</keyword>
<dbReference type="KEGG" id="mlr:MELLADRAFT_102018"/>
<dbReference type="CDD" id="cd00174">
    <property type="entry name" value="SH3"/>
    <property type="match status" value="2"/>
</dbReference>
<dbReference type="Pfam" id="PF00788">
    <property type="entry name" value="RA"/>
    <property type="match status" value="1"/>
</dbReference>
<dbReference type="Gene3D" id="2.30.30.40">
    <property type="entry name" value="SH3 Domains"/>
    <property type="match status" value="2"/>
</dbReference>
<evidence type="ECO:0000256" key="2">
    <source>
        <dbReference type="PROSITE-ProRule" id="PRU00192"/>
    </source>
</evidence>
<dbReference type="OrthoDB" id="8883818at2759"/>
<dbReference type="SMART" id="SM00326">
    <property type="entry name" value="SH3"/>
    <property type="match status" value="2"/>
</dbReference>
<dbReference type="HOGENOM" id="CLU_016105_0_0_1"/>
<evidence type="ECO:0000256" key="3">
    <source>
        <dbReference type="SAM" id="MobiDB-lite"/>
    </source>
</evidence>
<feature type="compositionally biased region" description="Low complexity" evidence="3">
    <location>
        <begin position="284"/>
        <end position="296"/>
    </location>
</feature>
<dbReference type="Gene3D" id="3.10.20.90">
    <property type="entry name" value="Phosphatidylinositol 3-kinase Catalytic Subunit, Chain A, domain 1"/>
    <property type="match status" value="1"/>
</dbReference>
<dbReference type="PROSITE" id="PS50002">
    <property type="entry name" value="SH3"/>
    <property type="match status" value="2"/>
</dbReference>
<dbReference type="SUPFAM" id="SSF50044">
    <property type="entry name" value="SH3-domain"/>
    <property type="match status" value="2"/>
</dbReference>
<dbReference type="eggNOG" id="ENOG502QYQY">
    <property type="taxonomic scope" value="Eukaryota"/>
</dbReference>
<dbReference type="RefSeq" id="XP_007404600.1">
    <property type="nucleotide sequence ID" value="XM_007404538.1"/>
</dbReference>
<feature type="compositionally biased region" description="Low complexity" evidence="3">
    <location>
        <begin position="211"/>
        <end position="247"/>
    </location>
</feature>
<feature type="domain" description="SH3" evidence="4">
    <location>
        <begin position="425"/>
        <end position="492"/>
    </location>
</feature>
<dbReference type="PROSITE" id="PS50200">
    <property type="entry name" value="RA"/>
    <property type="match status" value="1"/>
</dbReference>
<keyword evidence="1 2" id="KW-0728">SH3 domain</keyword>
<evidence type="ECO:0000259" key="6">
    <source>
        <dbReference type="PROSITE" id="PS50200"/>
    </source>
</evidence>
<feature type="compositionally biased region" description="Polar residues" evidence="3">
    <location>
        <begin position="187"/>
        <end position="199"/>
    </location>
</feature>
<dbReference type="InParanoid" id="F4R5P7"/>
<dbReference type="InterPro" id="IPR036028">
    <property type="entry name" value="SH3-like_dom_sf"/>
</dbReference>
<evidence type="ECO:0000259" key="4">
    <source>
        <dbReference type="PROSITE" id="PS50002"/>
    </source>
</evidence>
<organism evidence="8">
    <name type="scientific">Melampsora larici-populina (strain 98AG31 / pathotype 3-4-7)</name>
    <name type="common">Poplar leaf rust fungus</name>
    <dbReference type="NCBI Taxonomy" id="747676"/>
    <lineage>
        <taxon>Eukaryota</taxon>
        <taxon>Fungi</taxon>
        <taxon>Dikarya</taxon>
        <taxon>Basidiomycota</taxon>
        <taxon>Pucciniomycotina</taxon>
        <taxon>Pucciniomycetes</taxon>
        <taxon>Pucciniales</taxon>
        <taxon>Melampsoraceae</taxon>
        <taxon>Melampsora</taxon>
    </lineage>
</organism>
<feature type="domain" description="SAM" evidence="5">
    <location>
        <begin position="38"/>
        <end position="84"/>
    </location>
</feature>
<dbReference type="InterPro" id="IPR029071">
    <property type="entry name" value="Ubiquitin-like_domsf"/>
</dbReference>
<feature type="compositionally biased region" description="Polar residues" evidence="3">
    <location>
        <begin position="248"/>
        <end position="275"/>
    </location>
</feature>
<dbReference type="GO" id="GO:0007165">
    <property type="term" value="P:signal transduction"/>
    <property type="evidence" value="ECO:0007669"/>
    <property type="project" value="InterPro"/>
</dbReference>
<dbReference type="InterPro" id="IPR001452">
    <property type="entry name" value="SH3_domain"/>
</dbReference>
<evidence type="ECO:0000313" key="8">
    <source>
        <dbReference type="Proteomes" id="UP000001072"/>
    </source>
</evidence>
<feature type="compositionally biased region" description="Basic and acidic residues" evidence="3">
    <location>
        <begin position="177"/>
        <end position="186"/>
    </location>
</feature>
<dbReference type="CDD" id="cd01786">
    <property type="entry name" value="RA_STE50"/>
    <property type="match status" value="1"/>
</dbReference>
<dbReference type="Pfam" id="PF07647">
    <property type="entry name" value="SAM_2"/>
    <property type="match status" value="1"/>
</dbReference>
<feature type="domain" description="SH3" evidence="4">
    <location>
        <begin position="512"/>
        <end position="574"/>
    </location>
</feature>
<feature type="compositionally biased region" description="Low complexity" evidence="3">
    <location>
        <begin position="576"/>
        <end position="588"/>
    </location>
</feature>
<dbReference type="SUPFAM" id="SSF54236">
    <property type="entry name" value="Ubiquitin-like"/>
    <property type="match status" value="1"/>
</dbReference>
<protein>
    <submittedName>
        <fullName evidence="7">Uncharacterized protein</fullName>
    </submittedName>
</protein>
<sequence>MAPRAPIWRRLLVALTTQFEKVSKSVYDCENRRPCLAWSDSLKKHAVTGDVLIHLDNDLLKDMGVNSVGKRLTLLKAVYKLKLKEDIPIDEGQWVPPSGDVDLDEFDESLSSSSQSNASQHYSIMRLIQSRDHKISLLESEIKSIRLDLQAFLTASSTHQTRQVVPSNPPSPITTFDGDRHPRDEPSSQSANPDQSTRSPRLELSPPSDPTLSRSLSLKKLTGRSINTTDQNSSSSTSTTPTNDSNPIQTQTNLIPIPNPNQALSNAFPSPNPSQLIPHPTPTPKESTLTSTSPTSSKEKEIHNPYKSFRVTLEDPCYKVLPAALKKYKIKEHYKNYVLFICYGKQERCLSYEEKPLLLFQKLKEANQNPVFTLRHIKDIESPISIALSKQAQRRDQIQKKTAAGVGAPKVSKRAGANNVGAVEPTTGFCVAIYPYMSEGEEDFDVGVGDTFLIVGKSKGWWVVHRDDGDGKIIEDKTPGWVPSGCVLETKHSFSTSRITYSTPILPGHILSVSSCTNALMDYKAKGADELSLTQGDSLRVYKKYNNWSYAINESHPDKSRGWTPSWLVGGRKESGSSTTSGSTTTSSLKPQPSCSSLNTITKESILGGSGVGSSNLEINETSQVNNLTPEVGIELGVN</sequence>
<dbReference type="InterPro" id="IPR013761">
    <property type="entry name" value="SAM/pointed_sf"/>
</dbReference>
<evidence type="ECO:0000259" key="5">
    <source>
        <dbReference type="PROSITE" id="PS50105"/>
    </source>
</evidence>
<dbReference type="Gene3D" id="1.10.150.50">
    <property type="entry name" value="Transcription Factor, Ets-1"/>
    <property type="match status" value="1"/>
</dbReference>
<feature type="compositionally biased region" description="Polar residues" evidence="3">
    <location>
        <begin position="157"/>
        <end position="166"/>
    </location>
</feature>
<dbReference type="GeneID" id="18921543"/>